<dbReference type="PANTHER" id="PTHR30386:SF26">
    <property type="entry name" value="TRANSPORT PROTEIN COMB"/>
    <property type="match status" value="1"/>
</dbReference>
<dbReference type="Gene3D" id="1.10.287.470">
    <property type="entry name" value="Helix hairpin bin"/>
    <property type="match status" value="1"/>
</dbReference>
<evidence type="ECO:0000256" key="4">
    <source>
        <dbReference type="ARBA" id="ARBA00023136"/>
    </source>
</evidence>
<feature type="domain" description="AprE-like beta-barrel" evidence="7">
    <location>
        <begin position="268"/>
        <end position="355"/>
    </location>
</feature>
<accession>A0A139LAF7</accession>
<dbReference type="Gene3D" id="2.40.30.170">
    <property type="match status" value="1"/>
</dbReference>
<dbReference type="InterPro" id="IPR058982">
    <property type="entry name" value="Beta-barrel_AprE"/>
</dbReference>
<feature type="transmembrane region" description="Helical" evidence="6">
    <location>
        <begin position="25"/>
        <end position="45"/>
    </location>
</feature>
<evidence type="ECO:0000313" key="8">
    <source>
        <dbReference type="EMBL" id="KXT48427.1"/>
    </source>
</evidence>
<comment type="subcellular location">
    <subcellularLocation>
        <location evidence="1">Membrane</location>
        <topology evidence="1">Single-pass membrane protein</topology>
    </subcellularLocation>
</comment>
<dbReference type="RefSeq" id="WP_061436733.1">
    <property type="nucleotide sequence ID" value="NZ_KQ968704.1"/>
</dbReference>
<evidence type="ECO:0000256" key="5">
    <source>
        <dbReference type="SAM" id="Coils"/>
    </source>
</evidence>
<keyword evidence="3 6" id="KW-1133">Transmembrane helix</keyword>
<gene>
    <name evidence="8" type="ORF">HMPREF2531_02933</name>
</gene>
<keyword evidence="5" id="KW-0175">Coiled coil</keyword>
<dbReference type="AlphaFoldDB" id="A0A139LAF7"/>
<dbReference type="PRINTS" id="PR01490">
    <property type="entry name" value="RTXTOXIND"/>
</dbReference>
<dbReference type="GO" id="GO:0016020">
    <property type="term" value="C:membrane"/>
    <property type="evidence" value="ECO:0007669"/>
    <property type="project" value="UniProtKB-SubCell"/>
</dbReference>
<keyword evidence="4 6" id="KW-0472">Membrane</keyword>
<dbReference type="PANTHER" id="PTHR30386">
    <property type="entry name" value="MEMBRANE FUSION SUBUNIT OF EMRAB-TOLC MULTIDRUG EFFLUX PUMP"/>
    <property type="match status" value="1"/>
</dbReference>
<protein>
    <submittedName>
        <fullName evidence="8">Auxiliary transport protein, membrane fusion protein family protein</fullName>
    </submittedName>
</protein>
<reference evidence="8 9" key="1">
    <citation type="submission" date="2016-02" db="EMBL/GenBank/DDBJ databases">
        <authorList>
            <person name="Wen L."/>
            <person name="He K."/>
            <person name="Yang H."/>
        </authorList>
    </citation>
    <scope>NUCLEOTIDE SEQUENCE [LARGE SCALE GENOMIC DNA]</scope>
    <source>
        <strain evidence="8 9">KLE1704</strain>
    </source>
</reference>
<evidence type="ECO:0000256" key="3">
    <source>
        <dbReference type="ARBA" id="ARBA00022989"/>
    </source>
</evidence>
<dbReference type="PATRIC" id="fig|329854.7.peg.2988"/>
<feature type="coiled-coil region" evidence="5">
    <location>
        <begin position="140"/>
        <end position="167"/>
    </location>
</feature>
<sequence>MLLPNEWIENSLETYIYQHTTKSQIIYWVVLLAITATMIALPFIYVDISVQGSGVVRPVTEKTEIKSAITELVDSIYVREGEQVSKGDILLRFRTNSSDYKINYQTNRLNDYEAHLADLAYLAKGEHPATFRSPVRRQEYTYFTKKKKELETSLAQAEKEYKRNKTLFEKKVISEEEYDKYYYQYQTQQNELASLTQSQLSTWQADLNSYRNSRNEMSTNLKQEVKDQDMYIVRSPVDGTLDQFSGIYRGSSIQAGQSLAVISPDSTLCLEVYVTPRNIGFMNIGMPVNIQVESFNYNEWGTLPGKVKEISSDFLKDNQGNSFYKVKCEMEQDYLTLKNGQIGKLKKGMTASAHFMVTRRSLFDLLYQKIDDWANPRQYTANEMIARNSK</sequence>
<dbReference type="Proteomes" id="UP000070319">
    <property type="component" value="Unassembled WGS sequence"/>
</dbReference>
<dbReference type="Pfam" id="PF26002">
    <property type="entry name" value="Beta-barrel_AprE"/>
    <property type="match status" value="1"/>
</dbReference>
<proteinExistence type="predicted"/>
<evidence type="ECO:0000256" key="1">
    <source>
        <dbReference type="ARBA" id="ARBA00004167"/>
    </source>
</evidence>
<organism evidence="8">
    <name type="scientific">Bacteroides intestinalis</name>
    <dbReference type="NCBI Taxonomy" id="329854"/>
    <lineage>
        <taxon>Bacteria</taxon>
        <taxon>Pseudomonadati</taxon>
        <taxon>Bacteroidota</taxon>
        <taxon>Bacteroidia</taxon>
        <taxon>Bacteroidales</taxon>
        <taxon>Bacteroidaceae</taxon>
        <taxon>Bacteroides</taxon>
    </lineage>
</organism>
<name>A0A139LAF7_9BACE</name>
<evidence type="ECO:0000256" key="6">
    <source>
        <dbReference type="SAM" id="Phobius"/>
    </source>
</evidence>
<dbReference type="EMBL" id="LTDF01000101">
    <property type="protein sequence ID" value="KXT48427.1"/>
    <property type="molecule type" value="Genomic_DNA"/>
</dbReference>
<comment type="caution">
    <text evidence="8">The sequence shown here is derived from an EMBL/GenBank/DDBJ whole genome shotgun (WGS) entry which is preliminary data.</text>
</comment>
<evidence type="ECO:0000259" key="7">
    <source>
        <dbReference type="Pfam" id="PF26002"/>
    </source>
</evidence>
<dbReference type="InterPro" id="IPR050739">
    <property type="entry name" value="MFP"/>
</dbReference>
<keyword evidence="2 6" id="KW-0812">Transmembrane</keyword>
<evidence type="ECO:0000313" key="9">
    <source>
        <dbReference type="Proteomes" id="UP000070319"/>
    </source>
</evidence>
<evidence type="ECO:0000256" key="2">
    <source>
        <dbReference type="ARBA" id="ARBA00022692"/>
    </source>
</evidence>